<evidence type="ECO:0000313" key="1">
    <source>
        <dbReference type="EMBL" id="RAZ85622.1"/>
    </source>
</evidence>
<organism evidence="1 2">
    <name type="scientific">Mesorhizobium hawassense</name>
    <dbReference type="NCBI Taxonomy" id="1209954"/>
    <lineage>
        <taxon>Bacteria</taxon>
        <taxon>Pseudomonadati</taxon>
        <taxon>Pseudomonadota</taxon>
        <taxon>Alphaproteobacteria</taxon>
        <taxon>Hyphomicrobiales</taxon>
        <taxon>Phyllobacteriaceae</taxon>
        <taxon>Mesorhizobium</taxon>
    </lineage>
</organism>
<comment type="caution">
    <text evidence="1">The sequence shown here is derived from an EMBL/GenBank/DDBJ whole genome shotgun (WGS) entry which is preliminary data.</text>
</comment>
<name>A0A330HE87_9HYPH</name>
<dbReference type="Proteomes" id="UP000251558">
    <property type="component" value="Unassembled WGS sequence"/>
</dbReference>
<accession>A0A330HE87</accession>
<evidence type="ECO:0000313" key="2">
    <source>
        <dbReference type="Proteomes" id="UP000251558"/>
    </source>
</evidence>
<dbReference type="AlphaFoldDB" id="A0A330HE87"/>
<proteinExistence type="predicted"/>
<gene>
    <name evidence="1" type="ORF">DPM33_28290</name>
</gene>
<dbReference type="EMBL" id="QMBP01000018">
    <property type="protein sequence ID" value="RAZ85622.1"/>
    <property type="molecule type" value="Genomic_DNA"/>
</dbReference>
<keyword evidence="2" id="KW-1185">Reference proteome</keyword>
<sequence length="60" mass="6548">MAGYTRLKAFIELFVAATISRRLQNPVLDVEVIPAVAARCHSSTTPQNRLQAVSLLQPLA</sequence>
<reference evidence="1 2" key="1">
    <citation type="submission" date="2018-07" db="EMBL/GenBank/DDBJ databases">
        <title>Diversity of Mesorhizobium strains in Brazil.</title>
        <authorList>
            <person name="Helene L.C.F."/>
            <person name="Dall'Agnol R."/>
            <person name="Delamuta J.R.M."/>
            <person name="Hungria M."/>
        </authorList>
    </citation>
    <scope>NUCLEOTIDE SEQUENCE [LARGE SCALE GENOMIC DNA]</scope>
    <source>
        <strain evidence="1 2">AC99b</strain>
    </source>
</reference>
<protein>
    <submittedName>
        <fullName evidence="1">Uncharacterized protein</fullName>
    </submittedName>
</protein>